<accession>A0A2G8LH49</accession>
<proteinExistence type="predicted"/>
<comment type="caution">
    <text evidence="10">The sequence shown here is derived from an EMBL/GenBank/DDBJ whole genome shotgun (WGS) entry which is preliminary data.</text>
</comment>
<organism evidence="10 11">
    <name type="scientific">Stichopus japonicus</name>
    <name type="common">Sea cucumber</name>
    <dbReference type="NCBI Taxonomy" id="307972"/>
    <lineage>
        <taxon>Eukaryota</taxon>
        <taxon>Metazoa</taxon>
        <taxon>Echinodermata</taxon>
        <taxon>Eleutherozoa</taxon>
        <taxon>Echinozoa</taxon>
        <taxon>Holothuroidea</taxon>
        <taxon>Aspidochirotacea</taxon>
        <taxon>Aspidochirotida</taxon>
        <taxon>Stichopodidae</taxon>
        <taxon>Apostichopus</taxon>
    </lineage>
</organism>
<dbReference type="EC" id="2.7.11.1" evidence="1"/>
<feature type="compositionally biased region" description="Basic and acidic residues" evidence="9">
    <location>
        <begin position="296"/>
        <end position="308"/>
    </location>
</feature>
<keyword evidence="5" id="KW-0418">Kinase</keyword>
<evidence type="ECO:0000313" key="11">
    <source>
        <dbReference type="Proteomes" id="UP000230750"/>
    </source>
</evidence>
<dbReference type="AlphaFoldDB" id="A0A2G8LH49"/>
<dbReference type="PANTHER" id="PTHR44899:SF3">
    <property type="entry name" value="SERINE_THREONINE-PROTEIN KINASE NEK1"/>
    <property type="match status" value="1"/>
</dbReference>
<dbReference type="EMBL" id="MRZV01000079">
    <property type="protein sequence ID" value="PIK59579.1"/>
    <property type="molecule type" value="Genomic_DNA"/>
</dbReference>
<dbReference type="Proteomes" id="UP000230750">
    <property type="component" value="Unassembled WGS sequence"/>
</dbReference>
<keyword evidence="6" id="KW-0067">ATP-binding</keyword>
<evidence type="ECO:0000256" key="1">
    <source>
        <dbReference type="ARBA" id="ARBA00012513"/>
    </source>
</evidence>
<dbReference type="Gene3D" id="1.10.510.10">
    <property type="entry name" value="Transferase(Phosphotransferase) domain 1"/>
    <property type="match status" value="1"/>
</dbReference>
<comment type="catalytic activity">
    <reaction evidence="8">
        <text>L-seryl-[protein] + ATP = O-phospho-L-seryl-[protein] + ADP + H(+)</text>
        <dbReference type="Rhea" id="RHEA:17989"/>
        <dbReference type="Rhea" id="RHEA-COMP:9863"/>
        <dbReference type="Rhea" id="RHEA-COMP:11604"/>
        <dbReference type="ChEBI" id="CHEBI:15378"/>
        <dbReference type="ChEBI" id="CHEBI:29999"/>
        <dbReference type="ChEBI" id="CHEBI:30616"/>
        <dbReference type="ChEBI" id="CHEBI:83421"/>
        <dbReference type="ChEBI" id="CHEBI:456216"/>
        <dbReference type="EC" id="2.7.11.1"/>
    </reaction>
</comment>
<name>A0A2G8LH49_STIJA</name>
<dbReference type="PANTHER" id="PTHR44899">
    <property type="entry name" value="CAMK FAMILY PROTEIN KINASE"/>
    <property type="match status" value="1"/>
</dbReference>
<dbReference type="InterPro" id="IPR051131">
    <property type="entry name" value="NEK_Ser/Thr_kinase_NIMA"/>
</dbReference>
<dbReference type="GO" id="GO:0005524">
    <property type="term" value="F:ATP binding"/>
    <property type="evidence" value="ECO:0007669"/>
    <property type="project" value="UniProtKB-KW"/>
</dbReference>
<protein>
    <recommendedName>
        <fullName evidence="1">non-specific serine/threonine protein kinase</fullName>
        <ecNumber evidence="1">2.7.11.1</ecNumber>
    </recommendedName>
</protein>
<evidence type="ECO:0000313" key="10">
    <source>
        <dbReference type="EMBL" id="PIK59579.1"/>
    </source>
</evidence>
<reference evidence="10 11" key="1">
    <citation type="journal article" date="2017" name="PLoS Biol.">
        <title>The sea cucumber genome provides insights into morphological evolution and visceral regeneration.</title>
        <authorList>
            <person name="Zhang X."/>
            <person name="Sun L."/>
            <person name="Yuan J."/>
            <person name="Sun Y."/>
            <person name="Gao Y."/>
            <person name="Zhang L."/>
            <person name="Li S."/>
            <person name="Dai H."/>
            <person name="Hamel J.F."/>
            <person name="Liu C."/>
            <person name="Yu Y."/>
            <person name="Liu S."/>
            <person name="Lin W."/>
            <person name="Guo K."/>
            <person name="Jin S."/>
            <person name="Xu P."/>
            <person name="Storey K.B."/>
            <person name="Huan P."/>
            <person name="Zhang T."/>
            <person name="Zhou Y."/>
            <person name="Zhang J."/>
            <person name="Lin C."/>
            <person name="Li X."/>
            <person name="Xing L."/>
            <person name="Huo D."/>
            <person name="Sun M."/>
            <person name="Wang L."/>
            <person name="Mercier A."/>
            <person name="Li F."/>
            <person name="Yang H."/>
            <person name="Xiang J."/>
        </authorList>
    </citation>
    <scope>NUCLEOTIDE SEQUENCE [LARGE SCALE GENOMIC DNA]</scope>
    <source>
        <strain evidence="10">Shaxun</strain>
        <tissue evidence="10">Muscle</tissue>
    </source>
</reference>
<evidence type="ECO:0000256" key="4">
    <source>
        <dbReference type="ARBA" id="ARBA00022741"/>
    </source>
</evidence>
<keyword evidence="3" id="KW-0808">Transferase</keyword>
<evidence type="ECO:0000256" key="6">
    <source>
        <dbReference type="ARBA" id="ARBA00022840"/>
    </source>
</evidence>
<sequence length="491" mass="56618">MAFIVEQYIYPAHALLHVSIPLAPPTPPPPVERPRWSVRPTTFCNGVKDTPHWRINHRRLNAGVGFPEDQALDWIVQIGFALSYIHDQKILHRDTTRRVTCGPWLYSYELVTLKHPFQAKDFSGLVVNILRGVYPPVTSDYSLLVSDLVCILLRVKPDKRPTAWQVLQVPKMRTYVLNYTNRKTESMTSLPGEKSTNKMTNEIRNEKGMRKRLGGISSECNKVESKNMAQKSTKMKSESYSIRHIEQKHTSLSSESSSCVVRQESTAVKHNNEDTTANVKPRCMKKTSSFASVRRNTSEDDTQKENKHILKFSNPRDSSDCRDRPTKKRTVNVVDQHGGSNIKRNEHLVCHRNKMIRLAPSRSSKDSDVIETTQNHKIDKTRKMKIRDKVNVEDRLVKPCDEKNIQEVQCGKTYVFHRHNGVPEGAKKNKCDLQQLLDENVKQVIKNDKITEKYVSKQHFTSIEKNIYLLITYQGFTRQLFKMVVLMKRAP</sequence>
<dbReference type="STRING" id="307972.A0A2G8LH49"/>
<evidence type="ECO:0000256" key="5">
    <source>
        <dbReference type="ARBA" id="ARBA00022777"/>
    </source>
</evidence>
<dbReference type="InterPro" id="IPR011009">
    <property type="entry name" value="Kinase-like_dom_sf"/>
</dbReference>
<dbReference type="GO" id="GO:0004674">
    <property type="term" value="F:protein serine/threonine kinase activity"/>
    <property type="evidence" value="ECO:0007669"/>
    <property type="project" value="UniProtKB-KW"/>
</dbReference>
<gene>
    <name evidence="10" type="ORF">BSL78_03497</name>
</gene>
<evidence type="ECO:0000256" key="9">
    <source>
        <dbReference type="SAM" id="MobiDB-lite"/>
    </source>
</evidence>
<comment type="catalytic activity">
    <reaction evidence="7">
        <text>L-threonyl-[protein] + ATP = O-phospho-L-threonyl-[protein] + ADP + H(+)</text>
        <dbReference type="Rhea" id="RHEA:46608"/>
        <dbReference type="Rhea" id="RHEA-COMP:11060"/>
        <dbReference type="Rhea" id="RHEA-COMP:11605"/>
        <dbReference type="ChEBI" id="CHEBI:15378"/>
        <dbReference type="ChEBI" id="CHEBI:30013"/>
        <dbReference type="ChEBI" id="CHEBI:30616"/>
        <dbReference type="ChEBI" id="CHEBI:61977"/>
        <dbReference type="ChEBI" id="CHEBI:456216"/>
        <dbReference type="EC" id="2.7.11.1"/>
    </reaction>
</comment>
<dbReference type="SUPFAM" id="SSF56112">
    <property type="entry name" value="Protein kinase-like (PK-like)"/>
    <property type="match status" value="1"/>
</dbReference>
<keyword evidence="11" id="KW-1185">Reference proteome</keyword>
<feature type="region of interest" description="Disordered" evidence="9">
    <location>
        <begin position="286"/>
        <end position="325"/>
    </location>
</feature>
<evidence type="ECO:0000256" key="3">
    <source>
        <dbReference type="ARBA" id="ARBA00022679"/>
    </source>
</evidence>
<keyword evidence="4" id="KW-0547">Nucleotide-binding</keyword>
<feature type="compositionally biased region" description="Polar residues" evidence="9">
    <location>
        <begin position="286"/>
        <end position="295"/>
    </location>
</feature>
<evidence type="ECO:0000256" key="2">
    <source>
        <dbReference type="ARBA" id="ARBA00022527"/>
    </source>
</evidence>
<keyword evidence="2" id="KW-0723">Serine/threonine-protein kinase</keyword>
<evidence type="ECO:0000256" key="8">
    <source>
        <dbReference type="ARBA" id="ARBA00048679"/>
    </source>
</evidence>
<evidence type="ECO:0000256" key="7">
    <source>
        <dbReference type="ARBA" id="ARBA00047899"/>
    </source>
</evidence>